<gene>
    <name evidence="1" type="ORF">J2S57_002993</name>
</gene>
<protein>
    <submittedName>
        <fullName evidence="1">DUF1365 family protein</fullName>
    </submittedName>
</protein>
<reference evidence="1 2" key="1">
    <citation type="submission" date="2023-07" db="EMBL/GenBank/DDBJ databases">
        <title>Sequencing the genomes of 1000 actinobacteria strains.</title>
        <authorList>
            <person name="Klenk H.-P."/>
        </authorList>
    </citation>
    <scope>NUCLEOTIDE SEQUENCE [LARGE SCALE GENOMIC DNA]</scope>
    <source>
        <strain evidence="1 2">DSM 44388</strain>
    </source>
</reference>
<evidence type="ECO:0000313" key="2">
    <source>
        <dbReference type="Proteomes" id="UP001235712"/>
    </source>
</evidence>
<evidence type="ECO:0000313" key="1">
    <source>
        <dbReference type="EMBL" id="MDP9827244.1"/>
    </source>
</evidence>
<dbReference type="InterPro" id="IPR010775">
    <property type="entry name" value="DUF1365"/>
</dbReference>
<accession>A0ABT9P3G8</accession>
<name>A0ABT9P3G8_9ACTN</name>
<comment type="caution">
    <text evidence="1">The sequence shown here is derived from an EMBL/GenBank/DDBJ whole genome shotgun (WGS) entry which is preliminary data.</text>
</comment>
<proteinExistence type="predicted"/>
<dbReference type="PANTHER" id="PTHR33973">
    <property type="entry name" value="OS07G0153300 PROTEIN"/>
    <property type="match status" value="1"/>
</dbReference>
<sequence length="199" mass="22122">MPLLARFRARDHLGTGPDIRANVDAYLATQGIDLQGGRIRMLAAARVFGYVFNPLSVYWCFDPAGTLVCVVAEVHNTYGGRHCYLLRTDERGRAQVEKDFYVSPFETVTGAHYTMSLPVPGERLDLTVTLHRPGQAPFVTGVQGRRYAATKGQIARFALRFPLAPLVVAARIRFQGIKLLVRGLHIVPRPAHVRQEAVE</sequence>
<keyword evidence="2" id="KW-1185">Reference proteome</keyword>
<dbReference type="Proteomes" id="UP001235712">
    <property type="component" value="Unassembled WGS sequence"/>
</dbReference>
<dbReference type="Pfam" id="PF07103">
    <property type="entry name" value="DUF1365"/>
    <property type="match status" value="1"/>
</dbReference>
<dbReference type="PANTHER" id="PTHR33973:SF4">
    <property type="entry name" value="OS07G0153300 PROTEIN"/>
    <property type="match status" value="1"/>
</dbReference>
<dbReference type="EMBL" id="JAUSQZ010000001">
    <property type="protein sequence ID" value="MDP9827244.1"/>
    <property type="molecule type" value="Genomic_DNA"/>
</dbReference>
<organism evidence="1 2">
    <name type="scientific">Kineosporia succinea</name>
    <dbReference type="NCBI Taxonomy" id="84632"/>
    <lineage>
        <taxon>Bacteria</taxon>
        <taxon>Bacillati</taxon>
        <taxon>Actinomycetota</taxon>
        <taxon>Actinomycetes</taxon>
        <taxon>Kineosporiales</taxon>
        <taxon>Kineosporiaceae</taxon>
        <taxon>Kineosporia</taxon>
    </lineage>
</organism>